<dbReference type="SUPFAM" id="SSF110857">
    <property type="entry name" value="Gamma-glutamyl cyclotransferase-like"/>
    <property type="match status" value="1"/>
</dbReference>
<dbReference type="Gene3D" id="3.10.490.10">
    <property type="entry name" value="Gamma-glutamyl cyclotransferase-like"/>
    <property type="match status" value="1"/>
</dbReference>
<dbReference type="InterPro" id="IPR039126">
    <property type="entry name" value="GGACT"/>
</dbReference>
<gene>
    <name evidence="5" type="ORF">COB67_05930</name>
</gene>
<feature type="active site" description="Proton acceptor" evidence="2">
    <location>
        <position position="150"/>
    </location>
</feature>
<dbReference type="Pfam" id="PF06094">
    <property type="entry name" value="GGACT"/>
    <property type="match status" value="1"/>
</dbReference>
<evidence type="ECO:0000313" key="6">
    <source>
        <dbReference type="Proteomes" id="UP000218113"/>
    </source>
</evidence>
<sequence length="275" mass="31961">MKDIKTNKLAIGISSALKNKVKRLRFNHEYSYNDLNVQEYNQSSVRSSIARLEKQGFIKRTTSGHFIKRKSLEEYFFVYGSMKKGFHNNSRLENAVNMGKYTTINKYVMYADISNQFPYLIEDADKYSQIKGELYLVRTQEDIDFIDLLEGVPKHYYRKKIKVISKRGKLVSAWAYFRSEDNPYSMKTTPMSEWVKTIIHTIVTPTAPTMKVIGSQITIIVDIEKIIKEKKYALAKEHGLVIEGKEVSINVSRMKTGEKIKINSFNKIKAITYDY</sequence>
<dbReference type="AlphaFoldDB" id="A0A2A4T553"/>
<organism evidence="5 6">
    <name type="scientific">SAR324 cluster bacterium</name>
    <dbReference type="NCBI Taxonomy" id="2024889"/>
    <lineage>
        <taxon>Bacteria</taxon>
        <taxon>Deltaproteobacteria</taxon>
        <taxon>SAR324 cluster</taxon>
    </lineage>
</organism>
<name>A0A2A4T553_9DELT</name>
<dbReference type="EMBL" id="NVSR01000029">
    <property type="protein sequence ID" value="PCI28648.1"/>
    <property type="molecule type" value="Genomic_DNA"/>
</dbReference>
<dbReference type="GO" id="GO:0005829">
    <property type="term" value="C:cytosol"/>
    <property type="evidence" value="ECO:0007669"/>
    <property type="project" value="TreeGrafter"/>
</dbReference>
<dbReference type="GO" id="GO:0061929">
    <property type="term" value="F:gamma-glutamylaminecyclotransferase activity"/>
    <property type="evidence" value="ECO:0007669"/>
    <property type="project" value="InterPro"/>
</dbReference>
<protein>
    <recommendedName>
        <fullName evidence="3">Gamma-glutamylcyclotransferase family protein</fullName>
    </recommendedName>
</protein>
<dbReference type="PANTHER" id="PTHR12510:SF4">
    <property type="entry name" value="GAMMA-GLUTAMYLAMINECYCLOTRANSFERASE"/>
    <property type="match status" value="1"/>
</dbReference>
<dbReference type="InterPro" id="IPR009288">
    <property type="entry name" value="AIG2-like_dom"/>
</dbReference>
<proteinExistence type="inferred from homology"/>
<evidence type="ECO:0000259" key="4">
    <source>
        <dbReference type="Pfam" id="PF06094"/>
    </source>
</evidence>
<evidence type="ECO:0000256" key="1">
    <source>
        <dbReference type="ARBA" id="ARBA00008861"/>
    </source>
</evidence>
<comment type="similarity">
    <text evidence="1 3">Belongs to the gamma-glutamylcyclotransferase family.</text>
</comment>
<reference evidence="6" key="1">
    <citation type="submission" date="2017-08" db="EMBL/GenBank/DDBJ databases">
        <title>A dynamic microbial community with high functional redundancy inhabits the cold, oxic subseafloor aquifer.</title>
        <authorList>
            <person name="Tully B.J."/>
            <person name="Wheat C.G."/>
            <person name="Glazer B.T."/>
            <person name="Huber J.A."/>
        </authorList>
    </citation>
    <scope>NUCLEOTIDE SEQUENCE [LARGE SCALE GENOMIC DNA]</scope>
</reference>
<evidence type="ECO:0000313" key="5">
    <source>
        <dbReference type="EMBL" id="PCI28648.1"/>
    </source>
</evidence>
<dbReference type="PANTHER" id="PTHR12510">
    <property type="entry name" value="TROPONIN C-AKIN-1 PROTEIN"/>
    <property type="match status" value="1"/>
</dbReference>
<dbReference type="InterPro" id="IPR036568">
    <property type="entry name" value="GGCT-like_sf"/>
</dbReference>
<feature type="domain" description="Gamma-glutamylcyclotransferase AIG2-like" evidence="4">
    <location>
        <begin position="76"/>
        <end position="194"/>
    </location>
</feature>
<dbReference type="InterPro" id="IPR013024">
    <property type="entry name" value="GGCT-like"/>
</dbReference>
<evidence type="ECO:0000256" key="3">
    <source>
        <dbReference type="RuleBase" id="RU367036"/>
    </source>
</evidence>
<evidence type="ECO:0000256" key="2">
    <source>
        <dbReference type="PIRSR" id="PIRSR639126-1"/>
    </source>
</evidence>
<comment type="caution">
    <text evidence="5">The sequence shown here is derived from an EMBL/GenBank/DDBJ whole genome shotgun (WGS) entry which is preliminary data.</text>
</comment>
<dbReference type="Proteomes" id="UP000218113">
    <property type="component" value="Unassembled WGS sequence"/>
</dbReference>
<accession>A0A2A4T553</accession>
<dbReference type="CDD" id="cd06661">
    <property type="entry name" value="GGCT_like"/>
    <property type="match status" value="1"/>
</dbReference>